<sequence>MTHVIVVDFLYLRCTLWIFPRRVVAATSTAYYATSTAQSVTAHGVVIFSSPTCGFATTCARSKVAVSFLIGAVVWTHASVMSLVRVYMPLISRVPLLAPFLGCIIIRLTNAFGSYGP</sequence>
<keyword evidence="2" id="KW-0732">Signal</keyword>
<keyword evidence="4" id="KW-1185">Reference proteome</keyword>
<dbReference type="EMBL" id="PDCK01000041">
    <property type="protein sequence ID" value="PRQ41872.1"/>
    <property type="molecule type" value="Genomic_DNA"/>
</dbReference>
<feature type="signal peptide" evidence="2">
    <location>
        <begin position="1"/>
        <end position="25"/>
    </location>
</feature>
<dbReference type="Proteomes" id="UP000238479">
    <property type="component" value="Chromosome 3"/>
</dbReference>
<name>A0A2P6R626_ROSCH</name>
<feature type="transmembrane region" description="Helical" evidence="1">
    <location>
        <begin position="96"/>
        <end position="115"/>
    </location>
</feature>
<reference evidence="3 4" key="1">
    <citation type="journal article" date="2018" name="Nat. Genet.">
        <title>The Rosa genome provides new insights in the design of modern roses.</title>
        <authorList>
            <person name="Bendahmane M."/>
        </authorList>
    </citation>
    <scope>NUCLEOTIDE SEQUENCE [LARGE SCALE GENOMIC DNA]</scope>
    <source>
        <strain evidence="4">cv. Old Blush</strain>
    </source>
</reference>
<gene>
    <name evidence="3" type="ORF">RchiOBHm_Chr3g0451461</name>
</gene>
<evidence type="ECO:0000313" key="3">
    <source>
        <dbReference type="EMBL" id="PRQ41872.1"/>
    </source>
</evidence>
<comment type="caution">
    <text evidence="3">The sequence shown here is derived from an EMBL/GenBank/DDBJ whole genome shotgun (WGS) entry which is preliminary data.</text>
</comment>
<proteinExistence type="predicted"/>
<keyword evidence="1" id="KW-1133">Transmembrane helix</keyword>
<dbReference type="Gramene" id="PRQ41872">
    <property type="protein sequence ID" value="PRQ41872"/>
    <property type="gene ID" value="RchiOBHm_Chr3g0451461"/>
</dbReference>
<protein>
    <submittedName>
        <fullName evidence="3">Uncharacterized protein</fullName>
    </submittedName>
</protein>
<evidence type="ECO:0000313" key="4">
    <source>
        <dbReference type="Proteomes" id="UP000238479"/>
    </source>
</evidence>
<evidence type="ECO:0000256" key="2">
    <source>
        <dbReference type="SAM" id="SignalP"/>
    </source>
</evidence>
<keyword evidence="1" id="KW-0812">Transmembrane</keyword>
<keyword evidence="1" id="KW-0472">Membrane</keyword>
<organism evidence="3 4">
    <name type="scientific">Rosa chinensis</name>
    <name type="common">China rose</name>
    <dbReference type="NCBI Taxonomy" id="74649"/>
    <lineage>
        <taxon>Eukaryota</taxon>
        <taxon>Viridiplantae</taxon>
        <taxon>Streptophyta</taxon>
        <taxon>Embryophyta</taxon>
        <taxon>Tracheophyta</taxon>
        <taxon>Spermatophyta</taxon>
        <taxon>Magnoliopsida</taxon>
        <taxon>eudicotyledons</taxon>
        <taxon>Gunneridae</taxon>
        <taxon>Pentapetalae</taxon>
        <taxon>rosids</taxon>
        <taxon>fabids</taxon>
        <taxon>Rosales</taxon>
        <taxon>Rosaceae</taxon>
        <taxon>Rosoideae</taxon>
        <taxon>Rosoideae incertae sedis</taxon>
        <taxon>Rosa</taxon>
    </lineage>
</organism>
<accession>A0A2P6R626</accession>
<evidence type="ECO:0000256" key="1">
    <source>
        <dbReference type="SAM" id="Phobius"/>
    </source>
</evidence>
<dbReference type="AlphaFoldDB" id="A0A2P6R626"/>
<feature type="transmembrane region" description="Helical" evidence="1">
    <location>
        <begin position="64"/>
        <end position="84"/>
    </location>
</feature>
<feature type="chain" id="PRO_5015153058" evidence="2">
    <location>
        <begin position="26"/>
        <end position="117"/>
    </location>
</feature>